<feature type="signal peptide" evidence="2">
    <location>
        <begin position="1"/>
        <end position="28"/>
    </location>
</feature>
<dbReference type="EMBL" id="JAAGMN010009252">
    <property type="protein sequence ID" value="NEE21638.1"/>
    <property type="molecule type" value="Genomic_DNA"/>
</dbReference>
<feature type="region of interest" description="Disordered" evidence="1">
    <location>
        <begin position="105"/>
        <end position="137"/>
    </location>
</feature>
<evidence type="ECO:0000313" key="3">
    <source>
        <dbReference type="EMBL" id="NEE21638.1"/>
    </source>
</evidence>
<accession>A0A6G3XUZ3</accession>
<comment type="caution">
    <text evidence="3">The sequence shown here is derived from an EMBL/GenBank/DDBJ whole genome shotgun (WGS) entry which is preliminary data.</text>
</comment>
<evidence type="ECO:0000256" key="2">
    <source>
        <dbReference type="SAM" id="SignalP"/>
    </source>
</evidence>
<feature type="compositionally biased region" description="Low complexity" evidence="1">
    <location>
        <begin position="108"/>
        <end position="120"/>
    </location>
</feature>
<sequence length="209" mass="20329">MRLPARRIATSALCAPLLLGVTGPAAVAADSASAPEHTHTASRAPLPDAEALLGQVESLGDLGGVVVPVTDLLTAVLKADGGQLPHSQAAKLSTSVQDAIDHATANDASPATTPGTAAPSSPLPQASTLPAPVDGRAEVPEGLAGEALTALEKATDGLVKAVTSDDAAQVTPAVNAVVAGLVNAVAATLVGSELPAPDLAGLPSLPKAP</sequence>
<protein>
    <recommendedName>
        <fullName evidence="4">Secreted protein</fullName>
    </recommendedName>
</protein>
<proteinExistence type="predicted"/>
<gene>
    <name evidence="3" type="ORF">G3M58_86160</name>
</gene>
<organism evidence="3">
    <name type="scientific">Streptomyces sp. SID7499</name>
    <dbReference type="NCBI Taxonomy" id="2706086"/>
    <lineage>
        <taxon>Bacteria</taxon>
        <taxon>Bacillati</taxon>
        <taxon>Actinomycetota</taxon>
        <taxon>Actinomycetes</taxon>
        <taxon>Kitasatosporales</taxon>
        <taxon>Streptomycetaceae</taxon>
        <taxon>Streptomyces</taxon>
    </lineage>
</organism>
<keyword evidence="2" id="KW-0732">Signal</keyword>
<name>A0A6G3XUZ3_9ACTN</name>
<evidence type="ECO:0008006" key="4">
    <source>
        <dbReference type="Google" id="ProtNLM"/>
    </source>
</evidence>
<evidence type="ECO:0000256" key="1">
    <source>
        <dbReference type="SAM" id="MobiDB-lite"/>
    </source>
</evidence>
<reference evidence="3" key="1">
    <citation type="submission" date="2020-01" db="EMBL/GenBank/DDBJ databases">
        <title>Insect and environment-associated Actinomycetes.</title>
        <authorList>
            <person name="Currrie C."/>
            <person name="Chevrette M."/>
            <person name="Carlson C."/>
            <person name="Stubbendieck R."/>
            <person name="Wendt-Pienkowski E."/>
        </authorList>
    </citation>
    <scope>NUCLEOTIDE SEQUENCE</scope>
    <source>
        <strain evidence="3">SID7499</strain>
    </source>
</reference>
<dbReference type="AlphaFoldDB" id="A0A6G3XUZ3"/>
<feature type="chain" id="PRO_5026355160" description="Secreted protein" evidence="2">
    <location>
        <begin position="29"/>
        <end position="209"/>
    </location>
</feature>